<keyword evidence="5" id="KW-1185">Reference proteome</keyword>
<feature type="domain" description="TNT" evidence="2">
    <location>
        <begin position="440"/>
        <end position="474"/>
    </location>
</feature>
<feature type="compositionally biased region" description="Basic and acidic residues" evidence="1">
    <location>
        <begin position="111"/>
        <end position="122"/>
    </location>
</feature>
<dbReference type="Proteomes" id="UP000595446">
    <property type="component" value="Chromosome"/>
</dbReference>
<dbReference type="InterPro" id="IPR025331">
    <property type="entry name" value="TNT"/>
</dbReference>
<protein>
    <submittedName>
        <fullName evidence="4">Uncharacterized protein</fullName>
    </submittedName>
</protein>
<dbReference type="Pfam" id="PF14021">
    <property type="entry name" value="TNT"/>
    <property type="match status" value="1"/>
</dbReference>
<feature type="region of interest" description="Disordered" evidence="1">
    <location>
        <begin position="111"/>
        <end position="135"/>
    </location>
</feature>
<evidence type="ECO:0000256" key="1">
    <source>
        <dbReference type="SAM" id="MobiDB-lite"/>
    </source>
</evidence>
<sequence length="699" mass="75703">MAQLPKIAVDLENIAATLAEAQRSCATLISTLETQLTDIDQKIGAAEDLETTSHLSAADKEAVDQLIASLEHTAIDDTKSTLAQLQSIRAGYSDYLQKSLASLRTDGYDPDAIHGVDAEQPKDPVPGDIPPSGLETTKLADIKRLTNQAVLDQMAKVRAAQKAIDDAAATAYTTGQGSPEGQAALARLPQLTKNLADALIDLGKLPDYSNIDPSTLRSSPDGRFIFGYTVDGQPVQVTGQLKNGTGEIFDQRTQTYYTFTNGKLTGIRTLDEGRAIPDDQLLQNAFVTAVGAGPTLVAGKAGAEAAWQGLKALFTREGRAADAAESRAHAVAQSLTTDHPLHFSPTTNSEHPTPLTASEHPAGPTAHEPAQPGGGPHTAPIPGSEVPHPLPSDSPLFHGYHPIEPGPEFTRADGSLIYPDDSLPSKPYAIPSTVIPDAHLPAGTELGRFGYPGGSYLAPEGTPFAQLSLPGKRRQTVLPIRRQRPHSTPTRLAHRTIPSSPMVSSTRRRHTIPNYRTARRGGVRGGTRRLRISKENSRLMVDFSRLSTNWVEWSNMAQLADIAVLTNCDDCEILFSSNDYSVHLHRENSWWVIDTVDDRGKRYNDVAKFSTFDLAEKYLIWRWGNTARSAIGRESLGPPLYKSGYNPKVIVAPTDSEWSVELKSSAGSAILSEPYSRIFSHLMSKSVDEIERMVREGIA</sequence>
<reference evidence="4 5" key="1">
    <citation type="submission" date="2020-12" db="EMBL/GenBank/DDBJ databases">
        <title>Complete genome sequence of Mycobacterium heckeshornense JCM 15655T, closely related to a pathogenic non-tuberculous mycobacterial species Mycobacterium xenopi.</title>
        <authorList>
            <person name="Yoshida M."/>
            <person name="Fukano H."/>
            <person name="Asakura T."/>
            <person name="Suzuki M."/>
            <person name="Hoshino Y."/>
        </authorList>
    </citation>
    <scope>NUCLEOTIDE SEQUENCE [LARGE SCALE GENOMIC DNA]</scope>
    <source>
        <strain evidence="4 5">JCM 15655</strain>
    </source>
</reference>
<evidence type="ECO:0000259" key="3">
    <source>
        <dbReference type="Pfam" id="PF22905"/>
    </source>
</evidence>
<evidence type="ECO:0000313" key="4">
    <source>
        <dbReference type="EMBL" id="BCO38085.1"/>
    </source>
</evidence>
<feature type="region of interest" description="Disordered" evidence="1">
    <location>
        <begin position="338"/>
        <end position="418"/>
    </location>
</feature>
<dbReference type="Pfam" id="PF22905">
    <property type="entry name" value="Hydro_N_hd"/>
    <property type="match status" value="1"/>
</dbReference>
<dbReference type="AlphaFoldDB" id="A0A7R7GYK2"/>
<proteinExistence type="predicted"/>
<evidence type="ECO:0000313" key="5">
    <source>
        <dbReference type="Proteomes" id="UP000595446"/>
    </source>
</evidence>
<dbReference type="GO" id="GO:0050135">
    <property type="term" value="F:NADP+ nucleosidase activity"/>
    <property type="evidence" value="ECO:0007669"/>
    <property type="project" value="InterPro"/>
</dbReference>
<dbReference type="InterPro" id="IPR054469">
    <property type="entry name" value="Pred_hydrolase_N"/>
</dbReference>
<name>A0A7R7GYK2_9MYCO</name>
<organism evidence="4 5">
    <name type="scientific">Mycobacterium heckeshornense</name>
    <dbReference type="NCBI Taxonomy" id="110505"/>
    <lineage>
        <taxon>Bacteria</taxon>
        <taxon>Bacillati</taxon>
        <taxon>Actinomycetota</taxon>
        <taxon>Actinomycetes</taxon>
        <taxon>Mycobacteriales</taxon>
        <taxon>Mycobacteriaceae</taxon>
        <taxon>Mycobacterium</taxon>
    </lineage>
</organism>
<evidence type="ECO:0000259" key="2">
    <source>
        <dbReference type="Pfam" id="PF14021"/>
    </source>
</evidence>
<gene>
    <name evidence="4" type="ORF">MHEC_45180</name>
</gene>
<dbReference type="EMBL" id="AP024237">
    <property type="protein sequence ID" value="BCO38085.1"/>
    <property type="molecule type" value="Genomic_DNA"/>
</dbReference>
<feature type="domain" description="Predicted hydrolase N-terminal" evidence="3">
    <location>
        <begin position="2"/>
        <end position="104"/>
    </location>
</feature>
<feature type="region of interest" description="Disordered" evidence="1">
    <location>
        <begin position="485"/>
        <end position="509"/>
    </location>
</feature>
<accession>A0A7R7GYK2</accession>